<accession>A0AAV1V3Z7</accession>
<dbReference type="AlphaFoldDB" id="A0AAV1V3Z7"/>
<dbReference type="EMBL" id="CAKLBY020000258">
    <property type="protein sequence ID" value="CAK7940478.1"/>
    <property type="molecule type" value="Genomic_DNA"/>
</dbReference>
<dbReference type="Proteomes" id="UP001162060">
    <property type="component" value="Unassembled WGS sequence"/>
</dbReference>
<feature type="domain" description="DDE-1" evidence="1">
    <location>
        <begin position="1"/>
        <end position="61"/>
    </location>
</feature>
<evidence type="ECO:0000259" key="1">
    <source>
        <dbReference type="Pfam" id="PF03184"/>
    </source>
</evidence>
<organism evidence="2 3">
    <name type="scientific">Peronospora matthiolae</name>
    <dbReference type="NCBI Taxonomy" id="2874970"/>
    <lineage>
        <taxon>Eukaryota</taxon>
        <taxon>Sar</taxon>
        <taxon>Stramenopiles</taxon>
        <taxon>Oomycota</taxon>
        <taxon>Peronosporomycetes</taxon>
        <taxon>Peronosporales</taxon>
        <taxon>Peronosporaceae</taxon>
        <taxon>Peronospora</taxon>
    </lineage>
</organism>
<gene>
    <name evidence="2" type="ORF">PM001_LOCUS25628</name>
</gene>
<comment type="caution">
    <text evidence="2">The sequence shown here is derived from an EMBL/GenBank/DDBJ whole genome shotgun (WGS) entry which is preliminary data.</text>
</comment>
<dbReference type="GO" id="GO:0003676">
    <property type="term" value="F:nucleic acid binding"/>
    <property type="evidence" value="ECO:0007669"/>
    <property type="project" value="InterPro"/>
</dbReference>
<dbReference type="Pfam" id="PF03184">
    <property type="entry name" value="DDE_1"/>
    <property type="match status" value="1"/>
</dbReference>
<proteinExistence type="predicted"/>
<name>A0AAV1V3Z7_9STRA</name>
<protein>
    <recommendedName>
        <fullName evidence="1">DDE-1 domain-containing protein</fullName>
    </recommendedName>
</protein>
<evidence type="ECO:0000313" key="3">
    <source>
        <dbReference type="Proteomes" id="UP001162060"/>
    </source>
</evidence>
<evidence type="ECO:0000313" key="2">
    <source>
        <dbReference type="EMBL" id="CAK7940478.1"/>
    </source>
</evidence>
<reference evidence="2" key="1">
    <citation type="submission" date="2024-01" db="EMBL/GenBank/DDBJ databases">
        <authorList>
            <person name="Webb A."/>
        </authorList>
    </citation>
    <scope>NUCLEOTIDE SEQUENCE</scope>
    <source>
        <strain evidence="2">Pm1</strain>
    </source>
</reference>
<sequence>MDAGIVASFKLRYRYCQLEYALNMEEQGLQTSIYTLNQPTVMKLIKSCWLDVPSDAILNCFRLTRIVLGRTTTRGSRIDADDQLNTSLLAPTPQQCIRDPMDLNKFMCCTAKADSEMEAPTAIDLLIKKADAGFLLMARESRDFKKSESSREVVTNMPIEISADDKVDAVRAIILVLGDHPDLERLVMIGMRTIKQRLHEELRVEKENSLTQTLFRG</sequence>
<dbReference type="InterPro" id="IPR004875">
    <property type="entry name" value="DDE_SF_endonuclease_dom"/>
</dbReference>